<dbReference type="Gene3D" id="2.30.280.10">
    <property type="entry name" value="SRA-YDG"/>
    <property type="match status" value="1"/>
</dbReference>
<feature type="compositionally biased region" description="Basic and acidic residues" evidence="10">
    <location>
        <begin position="39"/>
        <end position="59"/>
    </location>
</feature>
<dbReference type="SMART" id="SM00317">
    <property type="entry name" value="SET"/>
    <property type="match status" value="1"/>
</dbReference>
<dbReference type="EMBL" id="JAAARO010000010">
    <property type="protein sequence ID" value="KAF5741216.1"/>
    <property type="molecule type" value="Genomic_DNA"/>
</dbReference>
<dbReference type="InterPro" id="IPR025794">
    <property type="entry name" value="H3-K9-MeTrfase_plant"/>
</dbReference>
<dbReference type="InterPro" id="IPR051357">
    <property type="entry name" value="H3K9_HMTase_SUVAR3-9"/>
</dbReference>
<dbReference type="GO" id="GO:0032259">
    <property type="term" value="P:methylation"/>
    <property type="evidence" value="ECO:0007669"/>
    <property type="project" value="UniProtKB-KW"/>
</dbReference>
<keyword evidence="4 15" id="KW-0808">Transferase</keyword>
<keyword evidence="16" id="KW-1185">Reference proteome</keyword>
<evidence type="ECO:0000256" key="10">
    <source>
        <dbReference type="SAM" id="MobiDB-lite"/>
    </source>
</evidence>
<dbReference type="FunCoup" id="A0A7J7D581">
    <property type="interactions" value="1289"/>
</dbReference>
<dbReference type="GO" id="GO:0042054">
    <property type="term" value="F:histone methyltransferase activity"/>
    <property type="evidence" value="ECO:0007669"/>
    <property type="project" value="InterPro"/>
</dbReference>
<feature type="domain" description="YDG" evidence="14">
    <location>
        <begin position="182"/>
        <end position="337"/>
    </location>
</feature>
<dbReference type="PANTHER" id="PTHR45660">
    <property type="entry name" value="HISTONE-LYSINE N-METHYLTRANSFERASE SETMAR"/>
    <property type="match status" value="1"/>
</dbReference>
<evidence type="ECO:0000256" key="5">
    <source>
        <dbReference type="ARBA" id="ARBA00022691"/>
    </source>
</evidence>
<dbReference type="SUPFAM" id="SSF82199">
    <property type="entry name" value="SET domain"/>
    <property type="match status" value="1"/>
</dbReference>
<keyword evidence="5" id="KW-0949">S-adenosyl-L-methionine</keyword>
<evidence type="ECO:0000256" key="8">
    <source>
        <dbReference type="ARBA" id="ARBA00023328"/>
    </source>
</evidence>
<dbReference type="Pfam" id="PF00856">
    <property type="entry name" value="SET"/>
    <property type="match status" value="1"/>
</dbReference>
<evidence type="ECO:0000259" key="11">
    <source>
        <dbReference type="PROSITE" id="PS50280"/>
    </source>
</evidence>
<dbReference type="PROSITE" id="PS51575">
    <property type="entry name" value="SAM_MT43_SUVAR39_2"/>
    <property type="match status" value="1"/>
</dbReference>
<evidence type="ECO:0000259" key="12">
    <source>
        <dbReference type="PROSITE" id="PS50867"/>
    </source>
</evidence>
<name>A0A7J7D581_TRIWF</name>
<evidence type="ECO:0000256" key="9">
    <source>
        <dbReference type="PROSITE-ProRule" id="PRU00358"/>
    </source>
</evidence>
<dbReference type="GO" id="GO:0003690">
    <property type="term" value="F:double-stranded DNA binding"/>
    <property type="evidence" value="ECO:0007669"/>
    <property type="project" value="TreeGrafter"/>
</dbReference>
<keyword evidence="8" id="KW-0137">Centromere</keyword>
<dbReference type="SMART" id="SM00468">
    <property type="entry name" value="PreSET"/>
    <property type="match status" value="1"/>
</dbReference>
<dbReference type="GO" id="GO:0008270">
    <property type="term" value="F:zinc ion binding"/>
    <property type="evidence" value="ECO:0007669"/>
    <property type="project" value="InterPro"/>
</dbReference>
<dbReference type="GO" id="GO:0005634">
    <property type="term" value="C:nucleus"/>
    <property type="evidence" value="ECO:0007669"/>
    <property type="project" value="UniProtKB-SubCell"/>
</dbReference>
<dbReference type="InParanoid" id="A0A7J7D581"/>
<evidence type="ECO:0000256" key="6">
    <source>
        <dbReference type="ARBA" id="ARBA00022853"/>
    </source>
</evidence>
<dbReference type="InterPro" id="IPR015947">
    <property type="entry name" value="PUA-like_sf"/>
</dbReference>
<evidence type="ECO:0000256" key="7">
    <source>
        <dbReference type="ARBA" id="ARBA00023242"/>
    </source>
</evidence>
<dbReference type="InterPro" id="IPR007728">
    <property type="entry name" value="Pre-SET_dom"/>
</dbReference>
<evidence type="ECO:0000256" key="1">
    <source>
        <dbReference type="ARBA" id="ARBA00004584"/>
    </source>
</evidence>
<dbReference type="InterPro" id="IPR003616">
    <property type="entry name" value="Post-SET_dom"/>
</dbReference>
<dbReference type="PROSITE" id="PS50867">
    <property type="entry name" value="PRE_SET"/>
    <property type="match status" value="1"/>
</dbReference>
<reference evidence="15 16" key="1">
    <citation type="journal article" date="2020" name="Nat. Commun.">
        <title>Genome of Tripterygium wilfordii and identification of cytochrome P450 involved in triptolide biosynthesis.</title>
        <authorList>
            <person name="Tu L."/>
            <person name="Su P."/>
            <person name="Zhang Z."/>
            <person name="Gao L."/>
            <person name="Wang J."/>
            <person name="Hu T."/>
            <person name="Zhou J."/>
            <person name="Zhang Y."/>
            <person name="Zhao Y."/>
            <person name="Liu Y."/>
            <person name="Song Y."/>
            <person name="Tong Y."/>
            <person name="Lu Y."/>
            <person name="Yang J."/>
            <person name="Xu C."/>
            <person name="Jia M."/>
            <person name="Peters R.J."/>
            <person name="Huang L."/>
            <person name="Gao W."/>
        </authorList>
    </citation>
    <scope>NUCLEOTIDE SEQUENCE [LARGE SCALE GENOMIC DNA]</scope>
    <source>
        <strain evidence="16">cv. XIE 37</strain>
        <tissue evidence="15">Leaf</tissue>
    </source>
</reference>
<evidence type="ECO:0000259" key="14">
    <source>
        <dbReference type="PROSITE" id="PS51015"/>
    </source>
</evidence>
<proteinExistence type="predicted"/>
<comment type="subcellular location">
    <subcellularLocation>
        <location evidence="1">Chromosome</location>
        <location evidence="1">Centromere</location>
    </subcellularLocation>
    <subcellularLocation>
        <location evidence="9">Nucleus</location>
    </subcellularLocation>
</comment>
<dbReference type="Gene3D" id="2.170.270.10">
    <property type="entry name" value="SET domain"/>
    <property type="match status" value="1"/>
</dbReference>
<dbReference type="Pfam" id="PF05033">
    <property type="entry name" value="Pre-SET"/>
    <property type="match status" value="1"/>
</dbReference>
<keyword evidence="7 9" id="KW-0539">Nucleus</keyword>
<dbReference type="PROSITE" id="PS50280">
    <property type="entry name" value="SET"/>
    <property type="match status" value="1"/>
</dbReference>
<evidence type="ECO:0000313" key="16">
    <source>
        <dbReference type="Proteomes" id="UP000593562"/>
    </source>
</evidence>
<dbReference type="InterPro" id="IPR036987">
    <property type="entry name" value="SRA-YDG_sf"/>
</dbReference>
<evidence type="ECO:0000256" key="2">
    <source>
        <dbReference type="ARBA" id="ARBA00022454"/>
    </source>
</evidence>
<feature type="domain" description="Pre-SET" evidence="12">
    <location>
        <begin position="403"/>
        <end position="465"/>
    </location>
</feature>
<protein>
    <submittedName>
        <fullName evidence="15">Histone-lysine N-methyltransferase H3 lysine-9 specific SUVH4-like</fullName>
    </submittedName>
</protein>
<feature type="region of interest" description="Disordered" evidence="10">
    <location>
        <begin position="1"/>
        <end position="59"/>
    </location>
</feature>
<keyword evidence="3 15" id="KW-0489">Methyltransferase</keyword>
<keyword evidence="2" id="KW-0158">Chromosome</keyword>
<dbReference type="InterPro" id="IPR046341">
    <property type="entry name" value="SET_dom_sf"/>
</dbReference>
<evidence type="ECO:0000256" key="4">
    <source>
        <dbReference type="ARBA" id="ARBA00022679"/>
    </source>
</evidence>
<dbReference type="GO" id="GO:0000775">
    <property type="term" value="C:chromosome, centromeric region"/>
    <property type="evidence" value="ECO:0007669"/>
    <property type="project" value="UniProtKB-SubCell"/>
</dbReference>
<feature type="compositionally biased region" description="Polar residues" evidence="10">
    <location>
        <begin position="1"/>
        <end position="11"/>
    </location>
</feature>
<dbReference type="Pfam" id="PF02182">
    <property type="entry name" value="SAD_SRA"/>
    <property type="match status" value="1"/>
</dbReference>
<evidence type="ECO:0000313" key="15">
    <source>
        <dbReference type="EMBL" id="KAF5741216.1"/>
    </source>
</evidence>
<dbReference type="SMART" id="SM00466">
    <property type="entry name" value="SRA"/>
    <property type="match status" value="1"/>
</dbReference>
<feature type="domain" description="Post-SET" evidence="13">
    <location>
        <begin position="631"/>
        <end position="647"/>
    </location>
</feature>
<keyword evidence="6" id="KW-0156">Chromatin regulator</keyword>
<comment type="caution">
    <text evidence="15">The sequence shown here is derived from an EMBL/GenBank/DDBJ whole genome shotgun (WGS) entry which is preliminary data.</text>
</comment>
<evidence type="ECO:0000259" key="13">
    <source>
        <dbReference type="PROSITE" id="PS50868"/>
    </source>
</evidence>
<sequence length="647" mass="72190">MGDAGNVSSGSHHGLDKSKSPRGHSLPNRVSPRLQNIPIKERPYYGNERKRLSDHPKDDVVTKNAKVDHVIQEDLSNVARVERKDKVGKGCLAASDILPSECGEREIIVLSDDDDDLDSTPFGGIPADSTGKSPTARVKETLRKFNTHYLQFVQKGNPSDPVKGCTRPDLKAISEDSTMFCFDFSGINVGHQFFSRAEMMAVGFHGHWLNGIDYMGKAYGKLEDYKGYTFPLAVAIVMSGQYEDDVDNSNEIVYTGQGGNDLLNSKRQIKDQVLCRGNLALKNNMEQRVAVRVVRGHDYANGQSRRVYTYCGLYMVENYWSEKGVSGFIIFKYRLRRMERQPKLEIDKVMFSMLVCMDISNGQEAICIPATNLIDDPPTAPTGFEYTRFIQVAKGLTIPSSAQGCNCKGKCTNSKTCSCAKLNGSDFPYVEQDGGRLIEPKDVVFECGPACGCGPNCVNRTSQRGIKYRLEVYRTEDKGWAVRSWDFIPSGAPVCEYAGVLRKNTDLENVSGNDYIFDIDCWHTMNGIGGREKRQGDESVPTIDVEKIDDKMLESDSEFCIHACSHGNVARFINHSCEPNLFVQCVLSSHHDMRLARVILFAADPIPPFQELTYDYGYALDSVIGPDGKLKQMPCYCGTADCRKRMY</sequence>
<gene>
    <name evidence="15" type="ORF">HS088_TW10G00212</name>
</gene>
<dbReference type="Proteomes" id="UP000593562">
    <property type="component" value="Unassembled WGS sequence"/>
</dbReference>
<dbReference type="PROSITE" id="PS50868">
    <property type="entry name" value="POST_SET"/>
    <property type="match status" value="1"/>
</dbReference>
<dbReference type="InterPro" id="IPR001214">
    <property type="entry name" value="SET_dom"/>
</dbReference>
<dbReference type="AlphaFoldDB" id="A0A7J7D581"/>
<evidence type="ECO:0000256" key="3">
    <source>
        <dbReference type="ARBA" id="ARBA00022603"/>
    </source>
</evidence>
<organism evidence="15 16">
    <name type="scientific">Tripterygium wilfordii</name>
    <name type="common">Thunder God vine</name>
    <dbReference type="NCBI Taxonomy" id="458696"/>
    <lineage>
        <taxon>Eukaryota</taxon>
        <taxon>Viridiplantae</taxon>
        <taxon>Streptophyta</taxon>
        <taxon>Embryophyta</taxon>
        <taxon>Tracheophyta</taxon>
        <taxon>Spermatophyta</taxon>
        <taxon>Magnoliopsida</taxon>
        <taxon>eudicotyledons</taxon>
        <taxon>Gunneridae</taxon>
        <taxon>Pentapetalae</taxon>
        <taxon>rosids</taxon>
        <taxon>fabids</taxon>
        <taxon>Celastrales</taxon>
        <taxon>Celastraceae</taxon>
        <taxon>Tripterygium</taxon>
    </lineage>
</organism>
<dbReference type="InterPro" id="IPR003105">
    <property type="entry name" value="SRA_YDG"/>
</dbReference>
<dbReference type="PANTHER" id="PTHR45660:SF94">
    <property type="entry name" value="HISTONE-LYSINE N-METHYLTRANSFERASE, H3 LYSINE-9 SPECIFIC SUVH4"/>
    <property type="match status" value="1"/>
</dbReference>
<accession>A0A7J7D581</accession>
<dbReference type="PROSITE" id="PS51015">
    <property type="entry name" value="YDG"/>
    <property type="match status" value="1"/>
</dbReference>
<feature type="domain" description="SET" evidence="11">
    <location>
        <begin position="468"/>
        <end position="617"/>
    </location>
</feature>
<dbReference type="SUPFAM" id="SSF88697">
    <property type="entry name" value="PUA domain-like"/>
    <property type="match status" value="1"/>
</dbReference>